<organism evidence="2">
    <name type="scientific">uncultured Gemmatimonadaceae bacterium</name>
    <dbReference type="NCBI Taxonomy" id="246130"/>
    <lineage>
        <taxon>Bacteria</taxon>
        <taxon>Pseudomonadati</taxon>
        <taxon>Gemmatimonadota</taxon>
        <taxon>Gemmatimonadia</taxon>
        <taxon>Gemmatimonadales</taxon>
        <taxon>Gemmatimonadaceae</taxon>
        <taxon>environmental samples</taxon>
    </lineage>
</organism>
<accession>A0A6J4LFW2</accession>
<gene>
    <name evidence="2" type="ORF">AVDCRST_MAG11-2488</name>
</gene>
<protein>
    <submittedName>
        <fullName evidence="2">Uncharacterized protein</fullName>
    </submittedName>
</protein>
<reference evidence="2" key="1">
    <citation type="submission" date="2020-02" db="EMBL/GenBank/DDBJ databases">
        <authorList>
            <person name="Meier V. D."/>
        </authorList>
    </citation>
    <scope>NUCLEOTIDE SEQUENCE</scope>
    <source>
        <strain evidence="2">AVDCRST_MAG11</strain>
    </source>
</reference>
<feature type="region of interest" description="Disordered" evidence="1">
    <location>
        <begin position="1"/>
        <end position="38"/>
    </location>
</feature>
<feature type="non-terminal residue" evidence="2">
    <location>
        <position position="202"/>
    </location>
</feature>
<dbReference type="EMBL" id="CADCTU010000560">
    <property type="protein sequence ID" value="CAA9331345.1"/>
    <property type="molecule type" value="Genomic_DNA"/>
</dbReference>
<proteinExistence type="predicted"/>
<sequence length="202" mass="21789">GRPRPARGRLRRRRGRLRAADPRAPARHRARGLPGGVGVDQVGVPALRAPGDPVQHGRLQGALRVRLLEGVARARRRRLGRAGDGAVRPHPQPRRPAARRDAARLRRRGGAAQRGGRAAADARAQASARHDARRDPRRAPPGARRPPRGGGGVREAQPEPAARVRRVGGRGEDRRDARPPGRPGGRVDRRGKGAQLEVRAAL</sequence>
<dbReference type="AlphaFoldDB" id="A0A6J4LFW2"/>
<feature type="compositionally biased region" description="Basic and acidic residues" evidence="1">
    <location>
        <begin position="169"/>
        <end position="191"/>
    </location>
</feature>
<feature type="region of interest" description="Disordered" evidence="1">
    <location>
        <begin position="79"/>
        <end position="202"/>
    </location>
</feature>
<feature type="non-terminal residue" evidence="2">
    <location>
        <position position="1"/>
    </location>
</feature>
<feature type="compositionally biased region" description="Basic and acidic residues" evidence="1">
    <location>
        <begin position="128"/>
        <end position="138"/>
    </location>
</feature>
<evidence type="ECO:0000313" key="2">
    <source>
        <dbReference type="EMBL" id="CAA9331345.1"/>
    </source>
</evidence>
<name>A0A6J4LFW2_9BACT</name>
<feature type="compositionally biased region" description="Basic residues" evidence="1">
    <location>
        <begin position="1"/>
        <end position="17"/>
    </location>
</feature>
<evidence type="ECO:0000256" key="1">
    <source>
        <dbReference type="SAM" id="MobiDB-lite"/>
    </source>
</evidence>
<feature type="compositionally biased region" description="Low complexity" evidence="1">
    <location>
        <begin position="110"/>
        <end position="127"/>
    </location>
</feature>